<dbReference type="Pfam" id="PF11716">
    <property type="entry name" value="MDMPI_N"/>
    <property type="match status" value="1"/>
</dbReference>
<dbReference type="InterPro" id="IPR034660">
    <property type="entry name" value="DinB/YfiT-like"/>
</dbReference>
<dbReference type="PATRIC" id="fig|670052.7.peg.926"/>
<name>A0A1B1BH21_9MICO</name>
<accession>A0A1B1BH21</accession>
<dbReference type="Gene3D" id="1.20.120.450">
    <property type="entry name" value="dinb family like domain"/>
    <property type="match status" value="1"/>
</dbReference>
<evidence type="ECO:0000313" key="3">
    <source>
        <dbReference type="Proteomes" id="UP000092582"/>
    </source>
</evidence>
<proteinExistence type="predicted"/>
<organism evidence="2 3">
    <name type="scientific">Cryobacterium arcticum</name>
    <dbReference type="NCBI Taxonomy" id="670052"/>
    <lineage>
        <taxon>Bacteria</taxon>
        <taxon>Bacillati</taxon>
        <taxon>Actinomycetota</taxon>
        <taxon>Actinomycetes</taxon>
        <taxon>Micrococcales</taxon>
        <taxon>Microbacteriaceae</taxon>
        <taxon>Cryobacterium</taxon>
    </lineage>
</organism>
<dbReference type="KEGG" id="cart:PA27867_0895"/>
<dbReference type="InterPro" id="IPR024344">
    <property type="entry name" value="MDMPI_metal-binding"/>
</dbReference>
<dbReference type="AlphaFoldDB" id="A0A1B1BH21"/>
<evidence type="ECO:0000259" key="1">
    <source>
        <dbReference type="Pfam" id="PF11716"/>
    </source>
</evidence>
<dbReference type="NCBIfam" id="TIGR03083">
    <property type="entry name" value="maleylpyruvate isomerase family mycothiol-dependent enzyme"/>
    <property type="match status" value="1"/>
</dbReference>
<feature type="domain" description="Mycothiol-dependent maleylpyruvate isomerase metal-binding" evidence="1">
    <location>
        <begin position="30"/>
        <end position="125"/>
    </location>
</feature>
<dbReference type="EMBL" id="CP016282">
    <property type="protein sequence ID" value="ANP71862.1"/>
    <property type="molecule type" value="Genomic_DNA"/>
</dbReference>
<dbReference type="InterPro" id="IPR017517">
    <property type="entry name" value="Maleyloyr_isom"/>
</dbReference>
<keyword evidence="3" id="KW-1185">Reference proteome</keyword>
<dbReference type="SUPFAM" id="SSF109854">
    <property type="entry name" value="DinB/YfiT-like putative metalloenzymes"/>
    <property type="match status" value="1"/>
</dbReference>
<evidence type="ECO:0000313" key="2">
    <source>
        <dbReference type="EMBL" id="ANP71862.1"/>
    </source>
</evidence>
<protein>
    <recommendedName>
        <fullName evidence="1">Mycothiol-dependent maleylpyruvate isomerase metal-binding domain-containing protein</fullName>
    </recommendedName>
</protein>
<sequence>MANFARDLPLSLRSVGNESGVNSRWSGHLAATLTAVADLLDTLTPEQWESPSLCSGWRVRDVAGHLVWRLGSSRRQLLGSAARAYLGHHLRPARAIDDLSRAAAEAEPAALVARLREIAAERAAGVGRGGITELTEAVAHGLDVAEPLGLPLPIHATAGGAVALRRSLIAPTEIKAVLRIRRLEATDADWSVGHGTPLPGTARQLLLFLFGRGPLPRTADRTPDGTESASEG</sequence>
<dbReference type="RefSeq" id="WP_066593879.1">
    <property type="nucleotide sequence ID" value="NZ_CP016282.1"/>
</dbReference>
<gene>
    <name evidence="2" type="ORF">PA27867_0895</name>
</gene>
<dbReference type="Proteomes" id="UP000092582">
    <property type="component" value="Chromosome 1"/>
</dbReference>
<dbReference type="GO" id="GO:0046872">
    <property type="term" value="F:metal ion binding"/>
    <property type="evidence" value="ECO:0007669"/>
    <property type="project" value="InterPro"/>
</dbReference>
<dbReference type="OrthoDB" id="5178565at2"/>
<dbReference type="STRING" id="670052.PA27867_0895"/>
<reference evidence="2 3" key="1">
    <citation type="submission" date="2016-06" db="EMBL/GenBank/DDBJ databases">
        <title>Genome sequencing of Cryobacterium arcticum PAMC 27867.</title>
        <authorList>
            <person name="Lee J."/>
            <person name="Kim O.-S."/>
        </authorList>
    </citation>
    <scope>NUCLEOTIDE SEQUENCE [LARGE SCALE GENOMIC DNA]</scope>
    <source>
        <strain evidence="2 3">PAMC 27867</strain>
    </source>
</reference>